<comment type="similarity">
    <text evidence="1 5">Belongs to the universal ribosomal protein uL15 family.</text>
</comment>
<dbReference type="GO" id="GO:0019843">
    <property type="term" value="F:rRNA binding"/>
    <property type="evidence" value="ECO:0007669"/>
    <property type="project" value="UniProtKB-UniRule"/>
</dbReference>
<dbReference type="PANTHER" id="PTHR11721">
    <property type="entry name" value="60S RIBOSOMAL PROTEIN L27A"/>
    <property type="match status" value="1"/>
</dbReference>
<dbReference type="GO" id="GO:0003735">
    <property type="term" value="F:structural constituent of ribosome"/>
    <property type="evidence" value="ECO:0007669"/>
    <property type="project" value="InterPro"/>
</dbReference>
<keyword evidence="5" id="KW-0699">rRNA-binding</keyword>
<organism evidence="7">
    <name type="scientific">Thermofilum pendens</name>
    <dbReference type="NCBI Taxonomy" id="2269"/>
    <lineage>
        <taxon>Archaea</taxon>
        <taxon>Thermoproteota</taxon>
        <taxon>Thermoprotei</taxon>
        <taxon>Thermofilales</taxon>
        <taxon>Thermofilaceae</taxon>
        <taxon>Thermofilum</taxon>
    </lineage>
</organism>
<dbReference type="Pfam" id="PF00828">
    <property type="entry name" value="Ribosomal_L27A"/>
    <property type="match status" value="1"/>
</dbReference>
<evidence type="ECO:0000313" key="7">
    <source>
        <dbReference type="EMBL" id="HGI43236.1"/>
    </source>
</evidence>
<comment type="subunit">
    <text evidence="5">Part of the 50S ribosomal subunit.</text>
</comment>
<evidence type="ECO:0000256" key="5">
    <source>
        <dbReference type="HAMAP-Rule" id="MF_01341"/>
    </source>
</evidence>
<evidence type="ECO:0000256" key="3">
    <source>
        <dbReference type="ARBA" id="ARBA00023274"/>
    </source>
</evidence>
<dbReference type="InterPro" id="IPR021131">
    <property type="entry name" value="Ribosomal_uL15/eL18"/>
</dbReference>
<dbReference type="SUPFAM" id="SSF52080">
    <property type="entry name" value="Ribosomal proteins L15p and L18e"/>
    <property type="match status" value="1"/>
</dbReference>
<gene>
    <name evidence="5" type="primary">rpl15</name>
    <name evidence="7" type="ORF">ENV17_02465</name>
</gene>
<dbReference type="HAMAP" id="MF_01341">
    <property type="entry name" value="Ribosomal_uL15"/>
    <property type="match status" value="1"/>
</dbReference>
<dbReference type="EMBL" id="DTFI01000071">
    <property type="protein sequence ID" value="HGI43236.1"/>
    <property type="molecule type" value="Genomic_DNA"/>
</dbReference>
<feature type="domain" description="Large ribosomal subunit protein uL15/eL18" evidence="6">
    <location>
        <begin position="73"/>
        <end position="144"/>
    </location>
</feature>
<dbReference type="AlphaFoldDB" id="A0A7C4B909"/>
<keyword evidence="5" id="KW-0694">RNA-binding</keyword>
<dbReference type="InterPro" id="IPR027386">
    <property type="entry name" value="Rbsml_uL15_N"/>
</dbReference>
<dbReference type="Gene3D" id="3.100.10.10">
    <property type="match status" value="1"/>
</dbReference>
<name>A0A7C4B909_THEPE</name>
<evidence type="ECO:0000256" key="4">
    <source>
        <dbReference type="ARBA" id="ARBA00035200"/>
    </source>
</evidence>
<evidence type="ECO:0000256" key="2">
    <source>
        <dbReference type="ARBA" id="ARBA00022980"/>
    </source>
</evidence>
<dbReference type="GO" id="GO:0022625">
    <property type="term" value="C:cytosolic large ribosomal subunit"/>
    <property type="evidence" value="ECO:0007669"/>
    <property type="project" value="TreeGrafter"/>
</dbReference>
<dbReference type="InterPro" id="IPR030878">
    <property type="entry name" value="Ribosomal_uL15"/>
</dbReference>
<dbReference type="PANTHER" id="PTHR11721:SF3">
    <property type="entry name" value="LARGE RIBOSOMAL SUBUNIT PROTEIN UL15"/>
    <property type="match status" value="1"/>
</dbReference>
<sequence length="151" mass="17348">MVVRREKKSKYYRGSRTCGWGRVAQHRRSGRKGGRGRVGYHKHKWSWTVKYAPDWYGKHGFVRPPQIVFKWRVINVGELDEKVEELARQGLVEKVGDEYHVDLLKLGYNRLAGSGRVTKKLVVKAIAATRSAMEKVKEAGGRVELLTVRSE</sequence>
<keyword evidence="2 5" id="KW-0689">Ribosomal protein</keyword>
<evidence type="ECO:0000259" key="6">
    <source>
        <dbReference type="Pfam" id="PF00828"/>
    </source>
</evidence>
<comment type="caution">
    <text evidence="7">The sequence shown here is derived from an EMBL/GenBank/DDBJ whole genome shotgun (WGS) entry which is preliminary data.</text>
</comment>
<accession>A0A7C4B909</accession>
<comment type="function">
    <text evidence="5">Binds to the 23S rRNA.</text>
</comment>
<dbReference type="GO" id="GO:0006412">
    <property type="term" value="P:translation"/>
    <property type="evidence" value="ECO:0007669"/>
    <property type="project" value="UniProtKB-UniRule"/>
</dbReference>
<protein>
    <recommendedName>
        <fullName evidence="4 5">Large ribosomal subunit protein uL15</fullName>
    </recommendedName>
</protein>
<dbReference type="InterPro" id="IPR036227">
    <property type="entry name" value="Ribosomal_uL15/eL18_sf"/>
</dbReference>
<dbReference type="Gene3D" id="4.10.990.10">
    <property type="match status" value="1"/>
</dbReference>
<proteinExistence type="inferred from homology"/>
<keyword evidence="3 5" id="KW-0687">Ribonucleoprotein</keyword>
<reference evidence="7" key="1">
    <citation type="journal article" date="2020" name="mSystems">
        <title>Genome- and Community-Level Interaction Insights into Carbon Utilization and Element Cycling Functions of Hydrothermarchaeota in Hydrothermal Sediment.</title>
        <authorList>
            <person name="Zhou Z."/>
            <person name="Liu Y."/>
            <person name="Xu W."/>
            <person name="Pan J."/>
            <person name="Luo Z.H."/>
            <person name="Li M."/>
        </authorList>
    </citation>
    <scope>NUCLEOTIDE SEQUENCE [LARGE SCALE GENOMIC DNA]</scope>
    <source>
        <strain evidence="7">SpSt-735</strain>
    </source>
</reference>
<evidence type="ECO:0000256" key="1">
    <source>
        <dbReference type="ARBA" id="ARBA00007320"/>
    </source>
</evidence>